<dbReference type="Proteomes" id="UP000831796">
    <property type="component" value="Chromosome"/>
</dbReference>
<dbReference type="SUPFAM" id="SSF55729">
    <property type="entry name" value="Acyl-CoA N-acyltransferases (Nat)"/>
    <property type="match status" value="1"/>
</dbReference>
<sequence>MGAISVLFKDDINRCSAEIGYWLGREYWGRGIVPVAVRVLTDYTFAHFDVSRLYAEIFARNAASARVLTKAGYHLEARLQKSLVKEGLVQDALLFTALKP</sequence>
<dbReference type="PANTHER" id="PTHR46067">
    <property type="entry name" value="ACYL-COA N-ACYLTRANSFERASES (NAT) SUPERFAMILY PROTEIN"/>
    <property type="match status" value="1"/>
</dbReference>
<organism evidence="2 3">
    <name type="scientific">Hymenobacter cellulosilyticus</name>
    <dbReference type="NCBI Taxonomy" id="2932248"/>
    <lineage>
        <taxon>Bacteria</taxon>
        <taxon>Pseudomonadati</taxon>
        <taxon>Bacteroidota</taxon>
        <taxon>Cytophagia</taxon>
        <taxon>Cytophagales</taxon>
        <taxon>Hymenobacteraceae</taxon>
        <taxon>Hymenobacter</taxon>
    </lineage>
</organism>
<dbReference type="GO" id="GO:0016747">
    <property type="term" value="F:acyltransferase activity, transferring groups other than amino-acyl groups"/>
    <property type="evidence" value="ECO:0007669"/>
    <property type="project" value="InterPro"/>
</dbReference>
<dbReference type="KEGG" id="hcu:MUN79_05595"/>
<dbReference type="AlphaFoldDB" id="A0A8T9Q8W5"/>
<name>A0A8T9Q8W5_9BACT</name>
<accession>A0A8T9Q8W5</accession>
<dbReference type="RefSeq" id="WP_244676774.1">
    <property type="nucleotide sequence ID" value="NZ_CP095046.1"/>
</dbReference>
<keyword evidence="3" id="KW-1185">Reference proteome</keyword>
<dbReference type="EMBL" id="CP095046">
    <property type="protein sequence ID" value="UOQ73422.1"/>
    <property type="molecule type" value="Genomic_DNA"/>
</dbReference>
<dbReference type="PROSITE" id="PS51186">
    <property type="entry name" value="GNAT"/>
    <property type="match status" value="1"/>
</dbReference>
<reference evidence="2" key="1">
    <citation type="submission" date="2022-04" db="EMBL/GenBank/DDBJ databases">
        <title>Hymenobacter sp. isolated from the air.</title>
        <authorList>
            <person name="Won M."/>
            <person name="Lee C.-M."/>
            <person name="Woen H.-Y."/>
            <person name="Kwon S.-W."/>
        </authorList>
    </citation>
    <scope>NUCLEOTIDE SEQUENCE</scope>
    <source>
        <strain evidence="2">5116S-3</strain>
    </source>
</reference>
<dbReference type="PANTHER" id="PTHR46067:SF27">
    <property type="entry name" value="ACYL-COA N-ACYLTRANSFERASES (NAT) SUPERFAMILY PROTEIN"/>
    <property type="match status" value="1"/>
</dbReference>
<evidence type="ECO:0000259" key="1">
    <source>
        <dbReference type="PROSITE" id="PS51186"/>
    </source>
</evidence>
<dbReference type="Pfam" id="PF13302">
    <property type="entry name" value="Acetyltransf_3"/>
    <property type="match status" value="1"/>
</dbReference>
<dbReference type="InterPro" id="IPR016181">
    <property type="entry name" value="Acyl_CoA_acyltransferase"/>
</dbReference>
<gene>
    <name evidence="2" type="ORF">MUN79_05595</name>
</gene>
<proteinExistence type="predicted"/>
<evidence type="ECO:0000313" key="2">
    <source>
        <dbReference type="EMBL" id="UOQ73422.1"/>
    </source>
</evidence>
<dbReference type="InterPro" id="IPR000182">
    <property type="entry name" value="GNAT_dom"/>
</dbReference>
<evidence type="ECO:0000313" key="3">
    <source>
        <dbReference type="Proteomes" id="UP000831796"/>
    </source>
</evidence>
<dbReference type="Gene3D" id="3.40.630.30">
    <property type="match status" value="1"/>
</dbReference>
<feature type="domain" description="N-acetyltransferase" evidence="1">
    <location>
        <begin position="1"/>
        <end position="100"/>
    </location>
</feature>
<protein>
    <submittedName>
        <fullName evidence="2">GNAT family N-acetyltransferase</fullName>
    </submittedName>
</protein>